<feature type="chain" id="PRO_5046297835" description="Outer membrane protein assembly factor BamE domain-containing protein" evidence="3">
    <location>
        <begin position="29"/>
        <end position="152"/>
    </location>
</feature>
<dbReference type="InterPro" id="IPR037873">
    <property type="entry name" value="BamE-like"/>
</dbReference>
<dbReference type="RefSeq" id="WP_188526755.1">
    <property type="nucleotide sequence ID" value="NZ_BMGI01000002.1"/>
</dbReference>
<dbReference type="Gene3D" id="3.30.1450.10">
    <property type="match status" value="1"/>
</dbReference>
<evidence type="ECO:0000256" key="3">
    <source>
        <dbReference type="SAM" id="SignalP"/>
    </source>
</evidence>
<dbReference type="EMBL" id="BMGI01000002">
    <property type="protein sequence ID" value="GGD29690.1"/>
    <property type="molecule type" value="Genomic_DNA"/>
</dbReference>
<evidence type="ECO:0000256" key="2">
    <source>
        <dbReference type="ARBA" id="ARBA00023136"/>
    </source>
</evidence>
<sequence length="152" mass="16656">MAKPGAWIKSIAALVALAALTACSPVYNYHGFTPTDEDLEEIAVGLDTRTTVASIIGDPGASGLLEESAWYYVRSEFKHDTFRAPEEISREVVAISFDDNDVVENIERFGLERGEVVVLSRRVTDSNIEGMGFLRQLFGRGVGLDNLANAFR</sequence>
<keyword evidence="1 3" id="KW-0732">Signal</keyword>
<name>A0ABQ1QJ84_9RHOB</name>
<feature type="signal peptide" evidence="3">
    <location>
        <begin position="1"/>
        <end position="28"/>
    </location>
</feature>
<dbReference type="InterPro" id="IPR007450">
    <property type="entry name" value="BamE_dom"/>
</dbReference>
<organism evidence="5 6">
    <name type="scientific">Sinisalibacter lacisalsi</name>
    <dbReference type="NCBI Taxonomy" id="1526570"/>
    <lineage>
        <taxon>Bacteria</taxon>
        <taxon>Pseudomonadati</taxon>
        <taxon>Pseudomonadota</taxon>
        <taxon>Alphaproteobacteria</taxon>
        <taxon>Rhodobacterales</taxon>
        <taxon>Roseobacteraceae</taxon>
        <taxon>Sinisalibacter</taxon>
    </lineage>
</organism>
<dbReference type="PROSITE" id="PS51257">
    <property type="entry name" value="PROKAR_LIPOPROTEIN"/>
    <property type="match status" value="1"/>
</dbReference>
<keyword evidence="2" id="KW-0472">Membrane</keyword>
<comment type="caution">
    <text evidence="5">The sequence shown here is derived from an EMBL/GenBank/DDBJ whole genome shotgun (WGS) entry which is preliminary data.</text>
</comment>
<accession>A0ABQ1QJ84</accession>
<evidence type="ECO:0000313" key="5">
    <source>
        <dbReference type="EMBL" id="GGD29690.1"/>
    </source>
</evidence>
<dbReference type="Proteomes" id="UP000617355">
    <property type="component" value="Unassembled WGS sequence"/>
</dbReference>
<evidence type="ECO:0000313" key="6">
    <source>
        <dbReference type="Proteomes" id="UP000617355"/>
    </source>
</evidence>
<dbReference type="Pfam" id="PF04355">
    <property type="entry name" value="BamE"/>
    <property type="match status" value="1"/>
</dbReference>
<feature type="domain" description="Outer membrane protein assembly factor BamE" evidence="4">
    <location>
        <begin position="33"/>
        <end position="106"/>
    </location>
</feature>
<evidence type="ECO:0000256" key="1">
    <source>
        <dbReference type="ARBA" id="ARBA00022729"/>
    </source>
</evidence>
<protein>
    <recommendedName>
        <fullName evidence="4">Outer membrane protein assembly factor BamE domain-containing protein</fullName>
    </recommendedName>
</protein>
<proteinExistence type="predicted"/>
<gene>
    <name evidence="5" type="ORF">GCM10011358_12130</name>
</gene>
<reference evidence="6" key="1">
    <citation type="journal article" date="2019" name="Int. J. Syst. Evol. Microbiol.">
        <title>The Global Catalogue of Microorganisms (GCM) 10K type strain sequencing project: providing services to taxonomists for standard genome sequencing and annotation.</title>
        <authorList>
            <consortium name="The Broad Institute Genomics Platform"/>
            <consortium name="The Broad Institute Genome Sequencing Center for Infectious Disease"/>
            <person name="Wu L."/>
            <person name="Ma J."/>
        </authorList>
    </citation>
    <scope>NUCLEOTIDE SEQUENCE [LARGE SCALE GENOMIC DNA]</scope>
    <source>
        <strain evidence="6">CGMCC 1.12922</strain>
    </source>
</reference>
<evidence type="ECO:0000259" key="4">
    <source>
        <dbReference type="Pfam" id="PF04355"/>
    </source>
</evidence>
<keyword evidence="6" id="KW-1185">Reference proteome</keyword>